<protein>
    <recommendedName>
        <fullName evidence="7">SAM-dependent MTase RsmB/NOP-type domain-containing protein</fullName>
    </recommendedName>
</protein>
<evidence type="ECO:0000313" key="8">
    <source>
        <dbReference type="EMBL" id="KAJ1971703.1"/>
    </source>
</evidence>
<dbReference type="InterPro" id="IPR023267">
    <property type="entry name" value="RCMT"/>
</dbReference>
<organism evidence="8 9">
    <name type="scientific">Dimargaris verticillata</name>
    <dbReference type="NCBI Taxonomy" id="2761393"/>
    <lineage>
        <taxon>Eukaryota</taxon>
        <taxon>Fungi</taxon>
        <taxon>Fungi incertae sedis</taxon>
        <taxon>Zoopagomycota</taxon>
        <taxon>Kickxellomycotina</taxon>
        <taxon>Dimargaritomycetes</taxon>
        <taxon>Dimargaritales</taxon>
        <taxon>Dimargaritaceae</taxon>
        <taxon>Dimargaris</taxon>
    </lineage>
</organism>
<feature type="active site" description="Nucleophile" evidence="5">
    <location>
        <position position="6"/>
    </location>
</feature>
<feature type="non-terminal residue" evidence="8">
    <location>
        <position position="1"/>
    </location>
</feature>
<dbReference type="Gene3D" id="3.40.50.150">
    <property type="entry name" value="Vaccinia Virus protein VP39"/>
    <property type="match status" value="1"/>
</dbReference>
<dbReference type="GO" id="GO:0005730">
    <property type="term" value="C:nucleolus"/>
    <property type="evidence" value="ECO:0007669"/>
    <property type="project" value="TreeGrafter"/>
</dbReference>
<evidence type="ECO:0000256" key="5">
    <source>
        <dbReference type="PROSITE-ProRule" id="PRU01023"/>
    </source>
</evidence>
<sequence length="146" mass="15465">VVYSTCSVHTAENESVVARVLASQPHFQLLGRSEVLPTWPRRGLAVDAPAAEVQLYGASPLSPAQAACVVRCLPGHDLTNGFFVACFVRNPNHGPSAPPGVTLTRPSHMPCGATPGPATPPPSQPVAASKRHRRPKRRPRQAVTKA</sequence>
<evidence type="ECO:0000256" key="4">
    <source>
        <dbReference type="ARBA" id="ARBA00022884"/>
    </source>
</evidence>
<feature type="compositionally biased region" description="Basic residues" evidence="6">
    <location>
        <begin position="129"/>
        <end position="140"/>
    </location>
</feature>
<dbReference type="OrthoDB" id="435282at2759"/>
<evidence type="ECO:0000256" key="6">
    <source>
        <dbReference type="SAM" id="MobiDB-lite"/>
    </source>
</evidence>
<evidence type="ECO:0000256" key="1">
    <source>
        <dbReference type="ARBA" id="ARBA00022603"/>
    </source>
</evidence>
<gene>
    <name evidence="8" type="ORF">H4R34_005650</name>
</gene>
<comment type="caution">
    <text evidence="8">The sequence shown here is derived from an EMBL/GenBank/DDBJ whole genome shotgun (WGS) entry which is preliminary data.</text>
</comment>
<dbReference type="PANTHER" id="PTHR22807:SF4">
    <property type="entry name" value="28S RRNA (CYTOSINE-C(5))-METHYLTRANSFERASE"/>
    <property type="match status" value="1"/>
</dbReference>
<feature type="domain" description="SAM-dependent MTase RsmB/NOP-type" evidence="7">
    <location>
        <begin position="1"/>
        <end position="90"/>
    </location>
</feature>
<evidence type="ECO:0000313" key="9">
    <source>
        <dbReference type="Proteomes" id="UP001151582"/>
    </source>
</evidence>
<reference evidence="8" key="1">
    <citation type="submission" date="2022-07" db="EMBL/GenBank/DDBJ databases">
        <title>Phylogenomic reconstructions and comparative analyses of Kickxellomycotina fungi.</title>
        <authorList>
            <person name="Reynolds N.K."/>
            <person name="Stajich J.E."/>
            <person name="Barry K."/>
            <person name="Grigoriev I.V."/>
            <person name="Crous P."/>
            <person name="Smith M.E."/>
        </authorList>
    </citation>
    <scope>NUCLEOTIDE SEQUENCE</scope>
    <source>
        <strain evidence="8">RSA 567</strain>
    </source>
</reference>
<dbReference type="GO" id="GO:0070475">
    <property type="term" value="P:rRNA base methylation"/>
    <property type="evidence" value="ECO:0007669"/>
    <property type="project" value="TreeGrafter"/>
</dbReference>
<dbReference type="PANTHER" id="PTHR22807">
    <property type="entry name" value="NOP2 YEAST -RELATED NOL1/NOP2/FMU SUN DOMAIN-CONTAINING"/>
    <property type="match status" value="1"/>
</dbReference>
<comment type="similarity">
    <text evidence="5">Belongs to the class I-like SAM-binding methyltransferase superfamily. RsmB/NOP family.</text>
</comment>
<keyword evidence="1 5" id="KW-0489">Methyltransferase</keyword>
<dbReference type="EMBL" id="JANBQB010001277">
    <property type="protein sequence ID" value="KAJ1971703.1"/>
    <property type="molecule type" value="Genomic_DNA"/>
</dbReference>
<keyword evidence="2 5" id="KW-0808">Transferase</keyword>
<dbReference type="InterPro" id="IPR029063">
    <property type="entry name" value="SAM-dependent_MTases_sf"/>
</dbReference>
<keyword evidence="9" id="KW-1185">Reference proteome</keyword>
<dbReference type="SUPFAM" id="SSF53335">
    <property type="entry name" value="S-adenosyl-L-methionine-dependent methyltransferases"/>
    <property type="match status" value="1"/>
</dbReference>
<dbReference type="Pfam" id="PF01189">
    <property type="entry name" value="Methyltr_RsmB-F"/>
    <property type="match status" value="1"/>
</dbReference>
<comment type="caution">
    <text evidence="5">Lacks conserved residue(s) required for the propagation of feature annotation.</text>
</comment>
<dbReference type="GO" id="GO:0008173">
    <property type="term" value="F:RNA methyltransferase activity"/>
    <property type="evidence" value="ECO:0007669"/>
    <property type="project" value="InterPro"/>
</dbReference>
<keyword evidence="4 5" id="KW-0694">RNA-binding</keyword>
<evidence type="ECO:0000256" key="2">
    <source>
        <dbReference type="ARBA" id="ARBA00022679"/>
    </source>
</evidence>
<dbReference type="InterPro" id="IPR049560">
    <property type="entry name" value="MeTrfase_RsmB-F_NOP2_cat"/>
</dbReference>
<dbReference type="InterPro" id="IPR001678">
    <property type="entry name" value="MeTrfase_RsmB-F_NOP2_dom"/>
</dbReference>
<name>A0A9W8AYJ7_9FUNG</name>
<keyword evidence="3 5" id="KW-0949">S-adenosyl-L-methionine</keyword>
<dbReference type="PROSITE" id="PS51686">
    <property type="entry name" value="SAM_MT_RSMB_NOP"/>
    <property type="match status" value="1"/>
</dbReference>
<evidence type="ECO:0000259" key="7">
    <source>
        <dbReference type="PROSITE" id="PS51686"/>
    </source>
</evidence>
<accession>A0A9W8AYJ7</accession>
<feature type="region of interest" description="Disordered" evidence="6">
    <location>
        <begin position="94"/>
        <end position="146"/>
    </location>
</feature>
<dbReference type="Proteomes" id="UP001151582">
    <property type="component" value="Unassembled WGS sequence"/>
</dbReference>
<dbReference type="GO" id="GO:0003723">
    <property type="term" value="F:RNA binding"/>
    <property type="evidence" value="ECO:0007669"/>
    <property type="project" value="UniProtKB-UniRule"/>
</dbReference>
<proteinExistence type="inferred from homology"/>
<evidence type="ECO:0000256" key="3">
    <source>
        <dbReference type="ARBA" id="ARBA00022691"/>
    </source>
</evidence>
<dbReference type="AlphaFoldDB" id="A0A9W8AYJ7"/>